<evidence type="ECO:0000256" key="16">
    <source>
        <dbReference type="RuleBase" id="RU361133"/>
    </source>
</evidence>
<evidence type="ECO:0000256" key="17">
    <source>
        <dbReference type="SAM" id="MobiDB-lite"/>
    </source>
</evidence>
<keyword evidence="23" id="KW-1185">Reference proteome</keyword>
<dbReference type="Gene3D" id="1.10.238.10">
    <property type="entry name" value="EF-hand"/>
    <property type="match status" value="1"/>
</dbReference>
<dbReference type="PROSITE" id="PS50008">
    <property type="entry name" value="PIPLC_Y_DOMAIN"/>
    <property type="match status" value="1"/>
</dbReference>
<dbReference type="Pfam" id="PF00388">
    <property type="entry name" value="PI-PLC-X"/>
    <property type="match status" value="1"/>
</dbReference>
<keyword evidence="8" id="KW-0479">Metal-binding</keyword>
<dbReference type="SMART" id="SM00149">
    <property type="entry name" value="PLCYc"/>
    <property type="match status" value="1"/>
</dbReference>
<evidence type="ECO:0000259" key="18">
    <source>
        <dbReference type="PROSITE" id="PS50003"/>
    </source>
</evidence>
<evidence type="ECO:0000256" key="1">
    <source>
        <dbReference type="ARBA" id="ARBA00000110"/>
    </source>
</evidence>
<dbReference type="GO" id="GO:0046488">
    <property type="term" value="P:phosphatidylinositol metabolic process"/>
    <property type="evidence" value="ECO:0007669"/>
    <property type="project" value="TreeGrafter"/>
</dbReference>
<dbReference type="FunFam" id="1.10.238.10:FF:000005">
    <property type="entry name" value="Phosphoinositide phospholipase C"/>
    <property type="match status" value="1"/>
</dbReference>
<dbReference type="InterPro" id="IPR001192">
    <property type="entry name" value="PI-PLC_fam"/>
</dbReference>
<comment type="caution">
    <text evidence="22">The sequence shown here is derived from an EMBL/GenBank/DDBJ whole genome shotgun (WGS) entry which is preliminary data.</text>
</comment>
<dbReference type="Gene3D" id="3.20.20.190">
    <property type="entry name" value="Phosphatidylinositol (PI) phosphodiesterase"/>
    <property type="match status" value="1"/>
</dbReference>
<dbReference type="PROSITE" id="PS50003">
    <property type="entry name" value="PH_DOMAIN"/>
    <property type="match status" value="1"/>
</dbReference>
<evidence type="ECO:0000256" key="9">
    <source>
        <dbReference type="ARBA" id="ARBA00022842"/>
    </source>
</evidence>
<dbReference type="InterPro" id="IPR001849">
    <property type="entry name" value="PH_domain"/>
</dbReference>
<dbReference type="GO" id="GO:0007214">
    <property type="term" value="P:gamma-aminobutyric acid signaling pathway"/>
    <property type="evidence" value="ECO:0007669"/>
    <property type="project" value="TreeGrafter"/>
</dbReference>
<reference evidence="22" key="1">
    <citation type="journal article" date="2020" name="bioRxiv">
        <title>Chromosome-level reference genome of the European wasp spider Argiope bruennichi: a resource for studies on range expansion and evolutionary adaptation.</title>
        <authorList>
            <person name="Sheffer M.M."/>
            <person name="Hoppe A."/>
            <person name="Krehenwinkel H."/>
            <person name="Uhl G."/>
            <person name="Kuss A.W."/>
            <person name="Jensen L."/>
            <person name="Jensen C."/>
            <person name="Gillespie R.G."/>
            <person name="Hoff K.J."/>
            <person name="Prost S."/>
        </authorList>
    </citation>
    <scope>NUCLEOTIDE SEQUENCE</scope>
</reference>
<evidence type="ECO:0000313" key="22">
    <source>
        <dbReference type="EMBL" id="KAF8794715.1"/>
    </source>
</evidence>
<evidence type="ECO:0000256" key="4">
    <source>
        <dbReference type="ARBA" id="ARBA00004613"/>
    </source>
</evidence>
<dbReference type="SUPFAM" id="SSF50729">
    <property type="entry name" value="PH domain-like"/>
    <property type="match status" value="1"/>
</dbReference>
<keyword evidence="16" id="KW-0378">Hydrolase</keyword>
<keyword evidence="9" id="KW-0460">Magnesium</keyword>
<gene>
    <name evidence="22" type="ORF">HNY73_002660</name>
</gene>
<dbReference type="PRINTS" id="PR00390">
    <property type="entry name" value="PHPHLIPASEC"/>
</dbReference>
<dbReference type="PANTHER" id="PTHR10336">
    <property type="entry name" value="PHOSPHOINOSITIDE-SPECIFIC PHOSPHOLIPASE C FAMILY PROTEIN"/>
    <property type="match status" value="1"/>
</dbReference>
<keyword evidence="7" id="KW-0964">Secreted</keyword>
<dbReference type="Pfam" id="PF00168">
    <property type="entry name" value="C2"/>
    <property type="match status" value="1"/>
</dbReference>
<keyword evidence="13" id="KW-0807">Transducer</keyword>
<name>A0A8T0FWR9_ARGBR</name>
<comment type="catalytic activity">
    <reaction evidence="1">
        <text>an N-(acyl)-sphingosylphosphoethanolamine = an N-(acyl)-sphingosyl-1,3-cyclic phosphate + ethanolamine</text>
        <dbReference type="Rhea" id="RHEA:60648"/>
        <dbReference type="ChEBI" id="CHEBI:57603"/>
        <dbReference type="ChEBI" id="CHEBI:143891"/>
        <dbReference type="ChEBI" id="CHEBI:143892"/>
    </reaction>
</comment>
<comment type="cofactor">
    <cofactor evidence="2">
        <name>Ca(2+)</name>
        <dbReference type="ChEBI" id="CHEBI:29108"/>
    </cofactor>
</comment>
<evidence type="ECO:0000256" key="8">
    <source>
        <dbReference type="ARBA" id="ARBA00022723"/>
    </source>
</evidence>
<feature type="domain" description="EF-hand" evidence="21">
    <location>
        <begin position="275"/>
        <end position="310"/>
    </location>
</feature>
<dbReference type="SMART" id="SM00233">
    <property type="entry name" value="PH"/>
    <property type="match status" value="1"/>
</dbReference>
<dbReference type="InterPro" id="IPR017946">
    <property type="entry name" value="PLC-like_Pdiesterase_TIM-brl"/>
</dbReference>
<dbReference type="GO" id="GO:0048015">
    <property type="term" value="P:phosphatidylinositol-mediated signaling"/>
    <property type="evidence" value="ECO:0007669"/>
    <property type="project" value="TreeGrafter"/>
</dbReference>
<keyword evidence="12" id="KW-1015">Disulfide bond</keyword>
<dbReference type="GO" id="GO:0051209">
    <property type="term" value="P:release of sequestered calcium ion into cytosol"/>
    <property type="evidence" value="ECO:0007669"/>
    <property type="project" value="TreeGrafter"/>
</dbReference>
<dbReference type="InterPro" id="IPR000008">
    <property type="entry name" value="C2_dom"/>
</dbReference>
<dbReference type="EC" id="3.1.4.11" evidence="5 16"/>
<evidence type="ECO:0000313" key="23">
    <source>
        <dbReference type="Proteomes" id="UP000807504"/>
    </source>
</evidence>
<dbReference type="InterPro" id="IPR001711">
    <property type="entry name" value="PLipase_C_Pinositol-sp_Y"/>
</dbReference>
<feature type="domain" description="C2" evidence="19">
    <location>
        <begin position="734"/>
        <end position="858"/>
    </location>
</feature>
<dbReference type="SUPFAM" id="SSF49562">
    <property type="entry name" value="C2 domain (Calcium/lipid-binding domain, CaLB)"/>
    <property type="match status" value="1"/>
</dbReference>
<evidence type="ECO:0000256" key="10">
    <source>
        <dbReference type="ARBA" id="ARBA00022963"/>
    </source>
</evidence>
<dbReference type="InterPro" id="IPR035892">
    <property type="entry name" value="C2_domain_sf"/>
</dbReference>
<dbReference type="GO" id="GO:0005576">
    <property type="term" value="C:extracellular region"/>
    <property type="evidence" value="ECO:0007669"/>
    <property type="project" value="UniProtKB-SubCell"/>
</dbReference>
<dbReference type="InterPro" id="IPR015359">
    <property type="entry name" value="PLC_EF-hand-like"/>
</dbReference>
<comment type="subcellular location">
    <subcellularLocation>
        <location evidence="3">Cytoplasm</location>
    </subcellularLocation>
    <subcellularLocation>
        <location evidence="4">Secreted</location>
    </subcellularLocation>
</comment>
<evidence type="ECO:0000256" key="7">
    <source>
        <dbReference type="ARBA" id="ARBA00022525"/>
    </source>
</evidence>
<dbReference type="InterPro" id="IPR011992">
    <property type="entry name" value="EF-hand-dom_pair"/>
</dbReference>
<dbReference type="PROSITE" id="PS50007">
    <property type="entry name" value="PIPLC_X_DOMAIN"/>
    <property type="match status" value="1"/>
</dbReference>
<evidence type="ECO:0000256" key="12">
    <source>
        <dbReference type="ARBA" id="ARBA00023157"/>
    </source>
</evidence>
<proteinExistence type="predicted"/>
<sequence length="1032" mass="116643">MSSEQNIRTDRNTNISSDGVEIKNNGDCANVCDAAPIRIRNLDHHSEPETETNSAPSGLKTTKKDLPNLPHIALQPSASVPIREDRSTPSEEDSCENLMCHSWSGSESRDDKCTHFHNQYQRPKSVSFHTGSSLPIESKISNAIDCVKYMINGSNLIKVRPSARQYRRFFRLENCSDEYALKWMPSSKKSSKAKILIKSMKEVRMGRTTDVLRSKEISWTYSEDCAFSIIYNDNFESLDLIASSPDEANIWVTGLNLLINAIKSAPDSIDETQKMREKWLKDVFDQADTDQKGLLSEYDAISLMKRINSALSTVRLHQKFMEFEHGKQGEERGRIDRSGFVNIFTETTRKEIHFLLIRFSGKDYMTLEDLQLFLEGEQGMVNISTEDCMKIIEQYEPSDEAKKNKQILIDGFTLFLLSESCDIFNPEHLTVCQDMTHPFPHYFISTSHNTYLLEDQLKGPSSVEGYSTALKMGCRCLKVDCWDGLDGPVVFHGNTLTSKISLEDVLETIVEFAFVTSPYPLIIHLENHCSLENQEKVASLFTKILDDYLFIPSKEGKQKVSQMTPELLKRKIIIKGKKLPATCTGPNGDVSDEDEDQEGSGSKSIFRKIKLCRSLSDLVALTRTRFWDIELTEEIQKLSDVSSFSEGMASKLAQISPEDMVNYSRRYLIHVFPNSNRVDSSNYNPLEYWCLGCELVAMNYQTAGLMMDLYQGWFQQNGNCGYTLKPSFLRDPLCLYSGGCAKDPLPGVEPTILNLKIISAQQLPQPKGASAKASSIDPYIVVQIYGMGIDCAEARTRTHEGHSPIFDESFEFTVTVPELALLRIAVLDDEFIGDDFIGQYTIPLTCLRRGYRHFSTGFLYGDPLYNTTLFNAANHLAEAYKMRIDEEQAMLDLCKECGLPDHANLVQCVRVLSLRMASSPAVTSWEIENISTQPTVRVCGELSSCLCKAVSLLEKVLVEYNYIKKNAHDILKILTDHCKTGETTWCEMMHNTSNLGLKGRKVEKIAENFFMECLLLLKLTIKSSVEQGCQKF</sequence>
<feature type="region of interest" description="Disordered" evidence="17">
    <location>
        <begin position="1"/>
        <end position="26"/>
    </location>
</feature>
<evidence type="ECO:0000259" key="20">
    <source>
        <dbReference type="PROSITE" id="PS50008"/>
    </source>
</evidence>
<feature type="domain" description="PH" evidence="18">
    <location>
        <begin position="149"/>
        <end position="260"/>
    </location>
</feature>
<accession>A0A8T0FWR9</accession>
<dbReference type="Pfam" id="PF16457">
    <property type="entry name" value="PH_12"/>
    <property type="match status" value="1"/>
</dbReference>
<dbReference type="GO" id="GO:0005737">
    <property type="term" value="C:cytoplasm"/>
    <property type="evidence" value="ECO:0007669"/>
    <property type="project" value="UniProtKB-SubCell"/>
</dbReference>
<keyword evidence="10 16" id="KW-0442">Lipid degradation</keyword>
<feature type="region of interest" description="Disordered" evidence="17">
    <location>
        <begin position="42"/>
        <end position="94"/>
    </location>
</feature>
<dbReference type="Gene3D" id="2.60.40.150">
    <property type="entry name" value="C2 domain"/>
    <property type="match status" value="1"/>
</dbReference>
<dbReference type="Pfam" id="PF09279">
    <property type="entry name" value="EF-hand_like"/>
    <property type="match status" value="1"/>
</dbReference>
<comment type="catalytic activity">
    <reaction evidence="15">
        <text>a 1,2-diacyl-sn-glycero-3-phospho-(1D-myo-inositol-4,5-bisphosphate) + H2O = 1D-myo-inositol 1,4,5-trisphosphate + a 1,2-diacyl-sn-glycerol + H(+)</text>
        <dbReference type="Rhea" id="RHEA:33179"/>
        <dbReference type="ChEBI" id="CHEBI:15377"/>
        <dbReference type="ChEBI" id="CHEBI:15378"/>
        <dbReference type="ChEBI" id="CHEBI:17815"/>
        <dbReference type="ChEBI" id="CHEBI:58456"/>
        <dbReference type="ChEBI" id="CHEBI:203600"/>
        <dbReference type="EC" id="3.1.4.11"/>
    </reaction>
    <physiologicalReaction direction="left-to-right" evidence="15">
        <dbReference type="Rhea" id="RHEA:33180"/>
    </physiologicalReaction>
</comment>
<dbReference type="InterPro" id="IPR000909">
    <property type="entry name" value="PLipase_C_PInositol-sp_X_dom"/>
</dbReference>
<dbReference type="CDD" id="cd00275">
    <property type="entry name" value="C2_PLC_like"/>
    <property type="match status" value="1"/>
</dbReference>
<feature type="compositionally biased region" description="Polar residues" evidence="17">
    <location>
        <begin position="1"/>
        <end position="17"/>
    </location>
</feature>
<evidence type="ECO:0000259" key="19">
    <source>
        <dbReference type="PROSITE" id="PS50004"/>
    </source>
</evidence>
<protein>
    <recommendedName>
        <fullName evidence="5 16">Phosphoinositide phospholipase C</fullName>
        <ecNumber evidence="5 16">3.1.4.11</ecNumber>
    </recommendedName>
</protein>
<dbReference type="Pfam" id="PF00387">
    <property type="entry name" value="PI-PLC-Y"/>
    <property type="match status" value="1"/>
</dbReference>
<dbReference type="SMART" id="SM00148">
    <property type="entry name" value="PLCXc"/>
    <property type="match status" value="1"/>
</dbReference>
<evidence type="ECO:0000256" key="15">
    <source>
        <dbReference type="ARBA" id="ARBA00023674"/>
    </source>
</evidence>
<evidence type="ECO:0000256" key="13">
    <source>
        <dbReference type="ARBA" id="ARBA00023224"/>
    </source>
</evidence>
<dbReference type="InterPro" id="IPR002048">
    <property type="entry name" value="EF_hand_dom"/>
</dbReference>
<dbReference type="PROSITE" id="PS50222">
    <property type="entry name" value="EF_HAND_2"/>
    <property type="match status" value="1"/>
</dbReference>
<dbReference type="PANTHER" id="PTHR10336:SF196">
    <property type="entry name" value="PHOSPHOINOSITIDE PHOSPHOLIPASE C"/>
    <property type="match status" value="1"/>
</dbReference>
<feature type="domain" description="PI-PLC Y-box" evidence="20">
    <location>
        <begin position="615"/>
        <end position="730"/>
    </location>
</feature>
<dbReference type="GO" id="GO:0016829">
    <property type="term" value="F:lyase activity"/>
    <property type="evidence" value="ECO:0007669"/>
    <property type="project" value="UniProtKB-KW"/>
</dbReference>
<dbReference type="PROSITE" id="PS50004">
    <property type="entry name" value="C2"/>
    <property type="match status" value="1"/>
</dbReference>
<feature type="compositionally biased region" description="Polar residues" evidence="17">
    <location>
        <begin position="51"/>
        <end position="60"/>
    </location>
</feature>
<dbReference type="GO" id="GO:0016042">
    <property type="term" value="P:lipid catabolic process"/>
    <property type="evidence" value="ECO:0007669"/>
    <property type="project" value="UniProtKB-KW"/>
</dbReference>
<keyword evidence="6" id="KW-0963">Cytoplasm</keyword>
<evidence type="ECO:0000256" key="6">
    <source>
        <dbReference type="ARBA" id="ARBA00022490"/>
    </source>
</evidence>
<reference evidence="22" key="2">
    <citation type="submission" date="2020-06" db="EMBL/GenBank/DDBJ databases">
        <authorList>
            <person name="Sheffer M."/>
        </authorList>
    </citation>
    <scope>NUCLEOTIDE SEQUENCE</scope>
</reference>
<organism evidence="22 23">
    <name type="scientific">Argiope bruennichi</name>
    <name type="common">Wasp spider</name>
    <name type="synonym">Aranea bruennichi</name>
    <dbReference type="NCBI Taxonomy" id="94029"/>
    <lineage>
        <taxon>Eukaryota</taxon>
        <taxon>Metazoa</taxon>
        <taxon>Ecdysozoa</taxon>
        <taxon>Arthropoda</taxon>
        <taxon>Chelicerata</taxon>
        <taxon>Arachnida</taxon>
        <taxon>Araneae</taxon>
        <taxon>Araneomorphae</taxon>
        <taxon>Entelegynae</taxon>
        <taxon>Araneoidea</taxon>
        <taxon>Araneidae</taxon>
        <taxon>Argiope</taxon>
    </lineage>
</organism>
<dbReference type="AlphaFoldDB" id="A0A8T0FWR9"/>
<evidence type="ECO:0000259" key="21">
    <source>
        <dbReference type="PROSITE" id="PS50222"/>
    </source>
</evidence>
<evidence type="ECO:0000256" key="5">
    <source>
        <dbReference type="ARBA" id="ARBA00012368"/>
    </source>
</evidence>
<dbReference type="Gene3D" id="2.30.29.30">
    <property type="entry name" value="Pleckstrin-homology domain (PH domain)/Phosphotyrosine-binding domain (PTB)"/>
    <property type="match status" value="1"/>
</dbReference>
<dbReference type="GO" id="GO:0005509">
    <property type="term" value="F:calcium ion binding"/>
    <property type="evidence" value="ECO:0007669"/>
    <property type="project" value="InterPro"/>
</dbReference>
<evidence type="ECO:0000256" key="3">
    <source>
        <dbReference type="ARBA" id="ARBA00004496"/>
    </source>
</evidence>
<dbReference type="Proteomes" id="UP000807504">
    <property type="component" value="Unassembled WGS sequence"/>
</dbReference>
<dbReference type="SUPFAM" id="SSF47473">
    <property type="entry name" value="EF-hand"/>
    <property type="match status" value="1"/>
</dbReference>
<dbReference type="InterPro" id="IPR011993">
    <property type="entry name" value="PH-like_dom_sf"/>
</dbReference>
<keyword evidence="11 16" id="KW-0443">Lipid metabolism</keyword>
<keyword evidence="14" id="KW-0456">Lyase</keyword>
<dbReference type="GO" id="GO:0032228">
    <property type="term" value="P:regulation of synaptic transmission, GABAergic"/>
    <property type="evidence" value="ECO:0007669"/>
    <property type="project" value="TreeGrafter"/>
</dbReference>
<dbReference type="FunFam" id="2.30.29.30:FF:000025">
    <property type="entry name" value="Phosphoinositide phospholipase C"/>
    <property type="match status" value="1"/>
</dbReference>
<evidence type="ECO:0000256" key="2">
    <source>
        <dbReference type="ARBA" id="ARBA00001913"/>
    </source>
</evidence>
<dbReference type="SMART" id="SM00239">
    <property type="entry name" value="C2"/>
    <property type="match status" value="1"/>
</dbReference>
<dbReference type="SUPFAM" id="SSF51695">
    <property type="entry name" value="PLC-like phosphodiesterases"/>
    <property type="match status" value="1"/>
</dbReference>
<dbReference type="GO" id="GO:0004435">
    <property type="term" value="F:phosphatidylinositol-4,5-bisphosphate phospholipase C activity"/>
    <property type="evidence" value="ECO:0007669"/>
    <property type="project" value="UniProtKB-EC"/>
</dbReference>
<evidence type="ECO:0000256" key="11">
    <source>
        <dbReference type="ARBA" id="ARBA00023098"/>
    </source>
</evidence>
<dbReference type="EMBL" id="JABXBU010000002">
    <property type="protein sequence ID" value="KAF8794715.1"/>
    <property type="molecule type" value="Genomic_DNA"/>
</dbReference>
<evidence type="ECO:0000256" key="14">
    <source>
        <dbReference type="ARBA" id="ARBA00023239"/>
    </source>
</evidence>